<dbReference type="Proteomes" id="UP000605099">
    <property type="component" value="Unassembled WGS sequence"/>
</dbReference>
<gene>
    <name evidence="1" type="ORF">GCM10011349_13710</name>
</gene>
<dbReference type="SUPFAM" id="SSF54001">
    <property type="entry name" value="Cysteine proteinases"/>
    <property type="match status" value="1"/>
</dbReference>
<reference evidence="2" key="1">
    <citation type="journal article" date="2019" name="Int. J. Syst. Evol. Microbiol.">
        <title>The Global Catalogue of Microorganisms (GCM) 10K type strain sequencing project: providing services to taxonomists for standard genome sequencing and annotation.</title>
        <authorList>
            <consortium name="The Broad Institute Genomics Platform"/>
            <consortium name="The Broad Institute Genome Sequencing Center for Infectious Disease"/>
            <person name="Wu L."/>
            <person name="Ma J."/>
        </authorList>
    </citation>
    <scope>NUCLEOTIDE SEQUENCE [LARGE SCALE GENOMIC DNA]</scope>
    <source>
        <strain evidence="2">CGMCC 1.6784</strain>
    </source>
</reference>
<organism evidence="1 2">
    <name type="scientific">Novosphingobium indicum</name>
    <dbReference type="NCBI Taxonomy" id="462949"/>
    <lineage>
        <taxon>Bacteria</taxon>
        <taxon>Pseudomonadati</taxon>
        <taxon>Pseudomonadota</taxon>
        <taxon>Alphaproteobacteria</taxon>
        <taxon>Sphingomonadales</taxon>
        <taxon>Sphingomonadaceae</taxon>
        <taxon>Novosphingobium</taxon>
    </lineage>
</organism>
<dbReference type="EMBL" id="BMLK01000005">
    <property type="protein sequence ID" value="GGN46475.1"/>
    <property type="molecule type" value="Genomic_DNA"/>
</dbReference>
<dbReference type="Gene3D" id="3.90.1720.10">
    <property type="entry name" value="endopeptidase domain like (from Nostoc punctiforme)"/>
    <property type="match status" value="1"/>
</dbReference>
<evidence type="ECO:0000313" key="1">
    <source>
        <dbReference type="EMBL" id="GGN46475.1"/>
    </source>
</evidence>
<dbReference type="InterPro" id="IPR038765">
    <property type="entry name" value="Papain-like_cys_pep_sf"/>
</dbReference>
<protein>
    <recommendedName>
        <fullName evidence="3">Permuted papain-like amidase YaeF/Yiix C92 family enzyme</fullName>
    </recommendedName>
</protein>
<dbReference type="Pfam" id="PF05708">
    <property type="entry name" value="Peptidase_C92"/>
    <property type="match status" value="1"/>
</dbReference>
<comment type="caution">
    <text evidence="1">The sequence shown here is derived from an EMBL/GenBank/DDBJ whole genome shotgun (WGS) entry which is preliminary data.</text>
</comment>
<evidence type="ECO:0008006" key="3">
    <source>
        <dbReference type="Google" id="ProtNLM"/>
    </source>
</evidence>
<accession>A0ABQ2JIC5</accession>
<keyword evidence="2" id="KW-1185">Reference proteome</keyword>
<sequence>MSEPAPHMKRIKVELLEPGDIVLTADAGKTSRLVRLASKGAVSHAMICVQSGSIIDSSDFGVQAHNIQRELYAADDRVQVFRLREPLRAARLDAVLDFARSEIGTRYSKIEAARSVLTDRGPRNRQLFCSRLVARAYAHAGIRLVADADYCTPDELRRSTLLIELEDVTEPVSADEIAAWAARPNPIAEMQESQNAILEAARRLDSTIENFNDLDQLVQTRPEWDDEIARAYRDSGYLELWKTDFRVNPWHYDQDEMEALTTVSTIDDLRDYCIGTIREFHTGGLRYAVNFVHYRGALRAISRQTTAELVALYERLVHNDQRRDTALAWLRHHFPDDAKNNLERIVPHSDQWFSIVDRVEPALGQIARLSIDHMKSLEVCSACGDPAEDYLLVNAAEMMPGVPSLRLCLDCVGLRRAGGEILKPLWDQ</sequence>
<name>A0ABQ2JIC5_9SPHN</name>
<proteinExistence type="predicted"/>
<dbReference type="RefSeq" id="WP_188818912.1">
    <property type="nucleotide sequence ID" value="NZ_BMLK01000005.1"/>
</dbReference>
<evidence type="ECO:0000313" key="2">
    <source>
        <dbReference type="Proteomes" id="UP000605099"/>
    </source>
</evidence>
<dbReference type="InterPro" id="IPR024453">
    <property type="entry name" value="Peptidase_C92"/>
</dbReference>